<reference evidence="1 2" key="1">
    <citation type="journal article" date="2017" name="Antonie Van Leeuwenhoek">
        <title>Rhizobium rhizosphaerae sp. nov., a novel species isolated from rice rhizosphere.</title>
        <authorList>
            <person name="Zhao J.J."/>
            <person name="Zhang J."/>
            <person name="Zhang R.J."/>
            <person name="Zhang C.W."/>
            <person name="Yin H.Q."/>
            <person name="Zhang X.X."/>
        </authorList>
    </citation>
    <scope>NUCLEOTIDE SEQUENCE [LARGE SCALE GENOMIC DNA]</scope>
    <source>
        <strain evidence="1 2">BSs20135</strain>
    </source>
</reference>
<accession>K6YHQ2</accession>
<sequence>MSLYTDTPLASAIFELFEKFNEKLVIHFSENQSYGAVTAFIFGGTSYIDTRQLHRHPS</sequence>
<proteinExistence type="predicted"/>
<dbReference type="RefSeq" id="WP_007616747.1">
    <property type="nucleotide sequence ID" value="NZ_BAEO01000009.1"/>
</dbReference>
<dbReference type="AlphaFoldDB" id="K6YHQ2"/>
<name>K6YHQ2_9ALTE</name>
<protein>
    <submittedName>
        <fullName evidence="1">Uncharacterized protein</fullName>
    </submittedName>
</protein>
<evidence type="ECO:0000313" key="1">
    <source>
        <dbReference type="EMBL" id="GAC17702.1"/>
    </source>
</evidence>
<dbReference type="Proteomes" id="UP000006327">
    <property type="component" value="Unassembled WGS sequence"/>
</dbReference>
<comment type="caution">
    <text evidence="1">The sequence shown here is derived from an EMBL/GenBank/DDBJ whole genome shotgun (WGS) entry which is preliminary data.</text>
</comment>
<dbReference type="OrthoDB" id="5865827at2"/>
<keyword evidence="2" id="KW-1185">Reference proteome</keyword>
<organism evidence="1 2">
    <name type="scientific">Paraglaciecola arctica BSs20135</name>
    <dbReference type="NCBI Taxonomy" id="493475"/>
    <lineage>
        <taxon>Bacteria</taxon>
        <taxon>Pseudomonadati</taxon>
        <taxon>Pseudomonadota</taxon>
        <taxon>Gammaproteobacteria</taxon>
        <taxon>Alteromonadales</taxon>
        <taxon>Alteromonadaceae</taxon>
        <taxon>Paraglaciecola</taxon>
    </lineage>
</organism>
<dbReference type="EMBL" id="BAEO01000009">
    <property type="protein sequence ID" value="GAC17702.1"/>
    <property type="molecule type" value="Genomic_DNA"/>
</dbReference>
<gene>
    <name evidence="1" type="ORF">GARC_0721</name>
</gene>
<evidence type="ECO:0000313" key="2">
    <source>
        <dbReference type="Proteomes" id="UP000006327"/>
    </source>
</evidence>